<reference evidence="1" key="1">
    <citation type="submission" date="2021-02" db="EMBL/GenBank/DDBJ databases">
        <authorList>
            <person name="Dougan E. K."/>
            <person name="Rhodes N."/>
            <person name="Thang M."/>
            <person name="Chan C."/>
        </authorList>
    </citation>
    <scope>NUCLEOTIDE SEQUENCE</scope>
</reference>
<evidence type="ECO:0000313" key="2">
    <source>
        <dbReference type="Proteomes" id="UP000626109"/>
    </source>
</evidence>
<protein>
    <submittedName>
        <fullName evidence="1">Uncharacterized protein</fullName>
    </submittedName>
</protein>
<evidence type="ECO:0000313" key="1">
    <source>
        <dbReference type="EMBL" id="CAE8665908.1"/>
    </source>
</evidence>
<gene>
    <name evidence="1" type="ORF">PGLA2088_LOCUS16067</name>
</gene>
<dbReference type="EMBL" id="CAJNNW010020232">
    <property type="protein sequence ID" value="CAE8665908.1"/>
    <property type="molecule type" value="Genomic_DNA"/>
</dbReference>
<sequence>AQLAAREAATPFEPEELCVGAEAVLQGLSDSERNGQVCTIVSLPAPDAGGGRCVVQIRSGSKDRIAVRLANLRQPRAKEESEASYSARLLGLSLAELGWAGGGGSSSSSAPPP</sequence>
<accession>A0A813J619</accession>
<comment type="caution">
    <text evidence="1">The sequence shown here is derived from an EMBL/GenBank/DDBJ whole genome shotgun (WGS) entry which is preliminary data.</text>
</comment>
<feature type="non-terminal residue" evidence="1">
    <location>
        <position position="1"/>
    </location>
</feature>
<organism evidence="1 2">
    <name type="scientific">Polarella glacialis</name>
    <name type="common">Dinoflagellate</name>
    <dbReference type="NCBI Taxonomy" id="89957"/>
    <lineage>
        <taxon>Eukaryota</taxon>
        <taxon>Sar</taxon>
        <taxon>Alveolata</taxon>
        <taxon>Dinophyceae</taxon>
        <taxon>Suessiales</taxon>
        <taxon>Suessiaceae</taxon>
        <taxon>Polarella</taxon>
    </lineage>
</organism>
<proteinExistence type="predicted"/>
<dbReference type="Proteomes" id="UP000626109">
    <property type="component" value="Unassembled WGS sequence"/>
</dbReference>
<dbReference type="AlphaFoldDB" id="A0A813J619"/>
<feature type="non-terminal residue" evidence="1">
    <location>
        <position position="113"/>
    </location>
</feature>
<name>A0A813J619_POLGL</name>